<dbReference type="InterPro" id="IPR023827">
    <property type="entry name" value="Peptidase_S8_Asp-AS"/>
</dbReference>
<evidence type="ECO:0000256" key="1">
    <source>
        <dbReference type="ARBA" id="ARBA00011073"/>
    </source>
</evidence>
<dbReference type="Gene3D" id="3.40.50.200">
    <property type="entry name" value="Peptidase S8/S53 domain"/>
    <property type="match status" value="1"/>
</dbReference>
<dbReference type="PANTHER" id="PTHR43806">
    <property type="entry name" value="PEPTIDASE S8"/>
    <property type="match status" value="1"/>
</dbReference>
<dbReference type="InterPro" id="IPR022398">
    <property type="entry name" value="Peptidase_S8_His-AS"/>
</dbReference>
<dbReference type="InterPro" id="IPR034193">
    <property type="entry name" value="PCSK9_ProteinaseK-like"/>
</dbReference>
<dbReference type="Pfam" id="PF00082">
    <property type="entry name" value="Peptidase_S8"/>
    <property type="match status" value="1"/>
</dbReference>
<feature type="domain" description="Peptidase S8/S53" evidence="8">
    <location>
        <begin position="232"/>
        <end position="469"/>
    </location>
</feature>
<dbReference type="PROSITE" id="PS51892">
    <property type="entry name" value="SUBTILASE"/>
    <property type="match status" value="1"/>
</dbReference>
<feature type="active site" description="Charge relay system" evidence="5">
    <location>
        <position position="240"/>
    </location>
</feature>
<dbReference type="FunFam" id="3.40.50.200:FF:000014">
    <property type="entry name" value="Proteinase K"/>
    <property type="match status" value="1"/>
</dbReference>
<name>A0A367JJK5_RHIST</name>
<dbReference type="OrthoDB" id="206201at2759"/>
<evidence type="ECO:0000256" key="5">
    <source>
        <dbReference type="PROSITE-ProRule" id="PRU01240"/>
    </source>
</evidence>
<keyword evidence="2 5" id="KW-0645">Protease</keyword>
<dbReference type="PANTHER" id="PTHR43806:SF11">
    <property type="entry name" value="CEREVISIN-RELATED"/>
    <property type="match status" value="1"/>
</dbReference>
<keyword evidence="7" id="KW-0732">Signal</keyword>
<comment type="caution">
    <text evidence="9">The sequence shown here is derived from an EMBL/GenBank/DDBJ whole genome shotgun (WGS) entry which is preliminary data.</text>
</comment>
<evidence type="ECO:0000259" key="8">
    <source>
        <dbReference type="Pfam" id="PF00082"/>
    </source>
</evidence>
<evidence type="ECO:0000256" key="7">
    <source>
        <dbReference type="SAM" id="SignalP"/>
    </source>
</evidence>
<dbReference type="InterPro" id="IPR023828">
    <property type="entry name" value="Peptidase_S8_Ser-AS"/>
</dbReference>
<dbReference type="GO" id="GO:0004252">
    <property type="term" value="F:serine-type endopeptidase activity"/>
    <property type="evidence" value="ECO:0007669"/>
    <property type="project" value="UniProtKB-UniRule"/>
</dbReference>
<dbReference type="STRING" id="4846.A0A367JJK5"/>
<dbReference type="EMBL" id="PJQM01003211">
    <property type="protein sequence ID" value="RCH90132.1"/>
    <property type="molecule type" value="Genomic_DNA"/>
</dbReference>
<dbReference type="InterPro" id="IPR036852">
    <property type="entry name" value="Peptidase_S8/S53_dom_sf"/>
</dbReference>
<feature type="signal peptide" evidence="7">
    <location>
        <begin position="1"/>
        <end position="20"/>
    </location>
</feature>
<feature type="chain" id="PRO_5016900202" evidence="7">
    <location>
        <begin position="21"/>
        <end position="487"/>
    </location>
</feature>
<dbReference type="PROSITE" id="PS00136">
    <property type="entry name" value="SUBTILASE_ASP"/>
    <property type="match status" value="1"/>
</dbReference>
<dbReference type="InterPro" id="IPR000209">
    <property type="entry name" value="Peptidase_S8/S53_dom"/>
</dbReference>
<dbReference type="InterPro" id="IPR050131">
    <property type="entry name" value="Peptidase_S8_subtilisin-like"/>
</dbReference>
<evidence type="ECO:0000256" key="6">
    <source>
        <dbReference type="RuleBase" id="RU003355"/>
    </source>
</evidence>
<dbReference type="PRINTS" id="PR00723">
    <property type="entry name" value="SUBTILISIN"/>
</dbReference>
<dbReference type="PROSITE" id="PS00137">
    <property type="entry name" value="SUBTILASE_HIS"/>
    <property type="match status" value="1"/>
</dbReference>
<gene>
    <name evidence="9" type="primary">SUB8_3</name>
    <name evidence="9" type="ORF">CU098_005547</name>
</gene>
<dbReference type="CDD" id="cd04077">
    <property type="entry name" value="Peptidases_S8_PCSK9_ProteinaseK_like"/>
    <property type="match status" value="1"/>
</dbReference>
<evidence type="ECO:0000256" key="3">
    <source>
        <dbReference type="ARBA" id="ARBA00022801"/>
    </source>
</evidence>
<dbReference type="AlphaFoldDB" id="A0A367JJK5"/>
<protein>
    <submittedName>
        <fullName evidence="9">Serine protease</fullName>
    </submittedName>
</protein>
<evidence type="ECO:0000256" key="2">
    <source>
        <dbReference type="ARBA" id="ARBA00022670"/>
    </source>
</evidence>
<sequence length="487" mass="50931">MMIRSALVFFAVSCISAASAASINNLDGALSATNGNGNFIIQLEKSTCINDFVPKLIDNAFELTAQASGHDLVKRGNKIVRRGTEEDHVHVFDAYDLGGSFKAIGVKFENKEIIKSLLEKFDGEILKIVPDMDIQFDLPTLKLAGNKRSRFSRRAGPKAKRKGNLDVNSLGKGCANGDNKAVAMKRAVNATEPVATTEAIVSQAGAEWNLIRVSQRNRNYNSPYYYDSSAGSSAYVYVVDDGMNVNHNEFAGRARWGFTAYTGITRFGTGHGTHVAGTIGGTTYGVAKKANLIAVQVLDDTGSGSISSIISGLQWVTNQASGQKGKAIINMSLGVDTDGSNDPTLTTFNNAVSAVVNAGIPIFAAAGNSAKATCQFLPAGNSKVYAVAASTKTDGLASFSNYGSCTQVIAPGENIKSSYISSSSSTAVLSGTSMASPHVAGVAALLVGQLGNPSPTTLYNAITSYSTKNAISGVKGTPNNLLFNNAA</sequence>
<comment type="similarity">
    <text evidence="1 5 6">Belongs to the peptidase S8 family.</text>
</comment>
<keyword evidence="10" id="KW-1185">Reference proteome</keyword>
<proteinExistence type="inferred from homology"/>
<dbReference type="GO" id="GO:0005615">
    <property type="term" value="C:extracellular space"/>
    <property type="evidence" value="ECO:0007669"/>
    <property type="project" value="TreeGrafter"/>
</dbReference>
<dbReference type="InterPro" id="IPR015500">
    <property type="entry name" value="Peptidase_S8_subtilisin-rel"/>
</dbReference>
<dbReference type="PROSITE" id="PS00138">
    <property type="entry name" value="SUBTILASE_SER"/>
    <property type="match status" value="1"/>
</dbReference>
<dbReference type="GO" id="GO:0006508">
    <property type="term" value="P:proteolysis"/>
    <property type="evidence" value="ECO:0007669"/>
    <property type="project" value="UniProtKB-KW"/>
</dbReference>
<reference evidence="9 10" key="1">
    <citation type="journal article" date="2018" name="G3 (Bethesda)">
        <title>Phylogenetic and Phylogenomic Definition of Rhizopus Species.</title>
        <authorList>
            <person name="Gryganskyi A.P."/>
            <person name="Golan J."/>
            <person name="Dolatabadi S."/>
            <person name="Mondo S."/>
            <person name="Robb S."/>
            <person name="Idnurm A."/>
            <person name="Muszewska A."/>
            <person name="Steczkiewicz K."/>
            <person name="Masonjones S."/>
            <person name="Liao H.L."/>
            <person name="Gajdeczka M.T."/>
            <person name="Anike F."/>
            <person name="Vuek A."/>
            <person name="Anishchenko I.M."/>
            <person name="Voigt K."/>
            <person name="de Hoog G.S."/>
            <person name="Smith M.E."/>
            <person name="Heitman J."/>
            <person name="Vilgalys R."/>
            <person name="Stajich J.E."/>
        </authorList>
    </citation>
    <scope>NUCLEOTIDE SEQUENCE [LARGE SCALE GENOMIC DNA]</scope>
    <source>
        <strain evidence="9 10">LSU 92-RS-03</strain>
    </source>
</reference>
<keyword evidence="4 5" id="KW-0720">Serine protease</keyword>
<dbReference type="SUPFAM" id="SSF52743">
    <property type="entry name" value="Subtilisin-like"/>
    <property type="match status" value="1"/>
</dbReference>
<accession>A0A367JJK5</accession>
<evidence type="ECO:0000313" key="10">
    <source>
        <dbReference type="Proteomes" id="UP000253551"/>
    </source>
</evidence>
<keyword evidence="3 5" id="KW-0378">Hydrolase</keyword>
<organism evidence="9 10">
    <name type="scientific">Rhizopus stolonifer</name>
    <name type="common">Rhizopus nigricans</name>
    <dbReference type="NCBI Taxonomy" id="4846"/>
    <lineage>
        <taxon>Eukaryota</taxon>
        <taxon>Fungi</taxon>
        <taxon>Fungi incertae sedis</taxon>
        <taxon>Mucoromycota</taxon>
        <taxon>Mucoromycotina</taxon>
        <taxon>Mucoromycetes</taxon>
        <taxon>Mucorales</taxon>
        <taxon>Mucorineae</taxon>
        <taxon>Rhizopodaceae</taxon>
        <taxon>Rhizopus</taxon>
    </lineage>
</organism>
<feature type="active site" description="Charge relay system" evidence="5">
    <location>
        <position position="433"/>
    </location>
</feature>
<evidence type="ECO:0000256" key="4">
    <source>
        <dbReference type="ARBA" id="ARBA00022825"/>
    </source>
</evidence>
<evidence type="ECO:0000313" key="9">
    <source>
        <dbReference type="EMBL" id="RCH90132.1"/>
    </source>
</evidence>
<dbReference type="Proteomes" id="UP000253551">
    <property type="component" value="Unassembled WGS sequence"/>
</dbReference>
<feature type="active site" description="Charge relay system" evidence="5">
    <location>
        <position position="271"/>
    </location>
</feature>